<evidence type="ECO:0000256" key="2">
    <source>
        <dbReference type="ARBA" id="ARBA00022692"/>
    </source>
</evidence>
<dbReference type="Gene3D" id="2.40.50.140">
    <property type="entry name" value="Nucleic acid-binding proteins"/>
    <property type="match status" value="1"/>
</dbReference>
<gene>
    <name evidence="7" type="ORF">PBV87_13880</name>
</gene>
<dbReference type="Pfam" id="PF01957">
    <property type="entry name" value="NfeD"/>
    <property type="match status" value="1"/>
</dbReference>
<proteinExistence type="predicted"/>
<evidence type="ECO:0000256" key="3">
    <source>
        <dbReference type="ARBA" id="ARBA00022989"/>
    </source>
</evidence>
<dbReference type="EMBL" id="JAQIFT010000049">
    <property type="protein sequence ID" value="MDA3732577.1"/>
    <property type="molecule type" value="Genomic_DNA"/>
</dbReference>
<dbReference type="AlphaFoldDB" id="A0AA42DNI1"/>
<keyword evidence="8" id="KW-1185">Reference proteome</keyword>
<dbReference type="InterPro" id="IPR002810">
    <property type="entry name" value="NfeD-like_C"/>
</dbReference>
<evidence type="ECO:0000256" key="5">
    <source>
        <dbReference type="SAM" id="Phobius"/>
    </source>
</evidence>
<dbReference type="PANTHER" id="PTHR33507:SF3">
    <property type="entry name" value="INNER MEMBRANE PROTEIN YBBJ"/>
    <property type="match status" value="1"/>
</dbReference>
<evidence type="ECO:0000259" key="6">
    <source>
        <dbReference type="Pfam" id="PF01957"/>
    </source>
</evidence>
<evidence type="ECO:0000313" key="8">
    <source>
        <dbReference type="Proteomes" id="UP001169242"/>
    </source>
</evidence>
<name>A0AA42DNI1_9FIRM</name>
<dbReference type="Proteomes" id="UP001169242">
    <property type="component" value="Unassembled WGS sequence"/>
</dbReference>
<comment type="caution">
    <text evidence="7">The sequence shown here is derived from an EMBL/GenBank/DDBJ whole genome shotgun (WGS) entry which is preliminary data.</text>
</comment>
<evidence type="ECO:0000313" key="7">
    <source>
        <dbReference type="EMBL" id="MDA3732577.1"/>
    </source>
</evidence>
<dbReference type="GO" id="GO:0005886">
    <property type="term" value="C:plasma membrane"/>
    <property type="evidence" value="ECO:0007669"/>
    <property type="project" value="TreeGrafter"/>
</dbReference>
<dbReference type="PANTHER" id="PTHR33507">
    <property type="entry name" value="INNER MEMBRANE PROTEIN YBBJ"/>
    <property type="match status" value="1"/>
</dbReference>
<evidence type="ECO:0000256" key="1">
    <source>
        <dbReference type="ARBA" id="ARBA00004141"/>
    </source>
</evidence>
<accession>A0AA42DNI1</accession>
<feature type="transmembrane region" description="Helical" evidence="5">
    <location>
        <begin position="43"/>
        <end position="63"/>
    </location>
</feature>
<dbReference type="SUPFAM" id="SSF141322">
    <property type="entry name" value="NfeD domain-like"/>
    <property type="match status" value="1"/>
</dbReference>
<protein>
    <submittedName>
        <fullName evidence="7">NfeD family protein</fullName>
    </submittedName>
</protein>
<dbReference type="InterPro" id="IPR012340">
    <property type="entry name" value="NA-bd_OB-fold"/>
</dbReference>
<keyword evidence="2 5" id="KW-0812">Transmembrane</keyword>
<reference evidence="7" key="1">
    <citation type="journal article" date="2023" name="Int. J. Syst. Evol. Microbiol.">
        <title>&lt;i&gt;Holtiella tumoricola&lt;/i&gt; gen. nov. sp. nov., isolated from a human clinical sample.</title>
        <authorList>
            <person name="Allen-Vercoe E."/>
            <person name="Daigneault M.C."/>
            <person name="Vancuren S.J."/>
            <person name="Cochrane K."/>
            <person name="O'Neal L.L."/>
            <person name="Sankaranarayanan K."/>
            <person name="Lawson P.A."/>
        </authorList>
    </citation>
    <scope>NUCLEOTIDE SEQUENCE</scope>
    <source>
        <strain evidence="7">CC70A</strain>
    </source>
</reference>
<dbReference type="RefSeq" id="WP_271012659.1">
    <property type="nucleotide sequence ID" value="NZ_JAQIFT010000049.1"/>
</dbReference>
<dbReference type="InterPro" id="IPR052165">
    <property type="entry name" value="Membrane_assoc_protease"/>
</dbReference>
<keyword evidence="4 5" id="KW-0472">Membrane</keyword>
<sequence>MWLMWLVIGIIFAIAEMINSGFFLIWFTVGALAALITSLITSNVAIQLIVFLTISILLLLTLTKYCTAHFSKRDAIATNIDALIGKTGTVLEAIGEHATDVGQVKLDGEIWSAISSNDLPIKKGSKVIIDEIRGVRLVVHEVPVDSNSTNPNMEQM</sequence>
<feature type="domain" description="NfeD-like C-terminal" evidence="6">
    <location>
        <begin position="81"/>
        <end position="140"/>
    </location>
</feature>
<organism evidence="7 8">
    <name type="scientific">Holtiella tumoricola</name>
    <dbReference type="NCBI Taxonomy" id="3018743"/>
    <lineage>
        <taxon>Bacteria</taxon>
        <taxon>Bacillati</taxon>
        <taxon>Bacillota</taxon>
        <taxon>Clostridia</taxon>
        <taxon>Lachnospirales</taxon>
        <taxon>Cellulosilyticaceae</taxon>
        <taxon>Holtiella</taxon>
    </lineage>
</organism>
<comment type="subcellular location">
    <subcellularLocation>
        <location evidence="1">Membrane</location>
        <topology evidence="1">Multi-pass membrane protein</topology>
    </subcellularLocation>
</comment>
<evidence type="ECO:0000256" key="4">
    <source>
        <dbReference type="ARBA" id="ARBA00023136"/>
    </source>
</evidence>
<keyword evidence="3 5" id="KW-1133">Transmembrane helix</keyword>